<proteinExistence type="predicted"/>
<evidence type="ECO:0000313" key="2">
    <source>
        <dbReference type="Proteomes" id="UP001187192"/>
    </source>
</evidence>
<dbReference type="Proteomes" id="UP001187192">
    <property type="component" value="Unassembled WGS sequence"/>
</dbReference>
<accession>A0AA88DXQ9</accession>
<dbReference type="EMBL" id="BTGU01000139">
    <property type="protein sequence ID" value="GMN62980.1"/>
    <property type="molecule type" value="Genomic_DNA"/>
</dbReference>
<gene>
    <name evidence="1" type="ORF">TIFTF001_032062</name>
</gene>
<name>A0AA88DXQ9_FICCA</name>
<evidence type="ECO:0000313" key="1">
    <source>
        <dbReference type="EMBL" id="GMN62980.1"/>
    </source>
</evidence>
<keyword evidence="2" id="KW-1185">Reference proteome</keyword>
<protein>
    <submittedName>
        <fullName evidence="1">Uncharacterized protein</fullName>
    </submittedName>
</protein>
<organism evidence="1 2">
    <name type="scientific">Ficus carica</name>
    <name type="common">Common fig</name>
    <dbReference type="NCBI Taxonomy" id="3494"/>
    <lineage>
        <taxon>Eukaryota</taxon>
        <taxon>Viridiplantae</taxon>
        <taxon>Streptophyta</taxon>
        <taxon>Embryophyta</taxon>
        <taxon>Tracheophyta</taxon>
        <taxon>Spermatophyta</taxon>
        <taxon>Magnoliopsida</taxon>
        <taxon>eudicotyledons</taxon>
        <taxon>Gunneridae</taxon>
        <taxon>Pentapetalae</taxon>
        <taxon>rosids</taxon>
        <taxon>fabids</taxon>
        <taxon>Rosales</taxon>
        <taxon>Moraceae</taxon>
        <taxon>Ficeae</taxon>
        <taxon>Ficus</taxon>
    </lineage>
</organism>
<dbReference type="AlphaFoldDB" id="A0AA88DXQ9"/>
<reference evidence="1" key="1">
    <citation type="submission" date="2023-07" db="EMBL/GenBank/DDBJ databases">
        <title>draft genome sequence of fig (Ficus carica).</title>
        <authorList>
            <person name="Takahashi T."/>
            <person name="Nishimura K."/>
        </authorList>
    </citation>
    <scope>NUCLEOTIDE SEQUENCE</scope>
</reference>
<comment type="caution">
    <text evidence="1">The sequence shown here is derived from an EMBL/GenBank/DDBJ whole genome shotgun (WGS) entry which is preliminary data.</text>
</comment>
<sequence>MMASKLPRVVPTCHKGGFGPWCELDWTDHPNHSMAARHVVLAERKLMSYVYVIAALTFQPTILDGMKERQEADASLLKTRNEVLEGKESDFNISDDGILYQKDRLCIPVICIML</sequence>